<proteinExistence type="predicted"/>
<dbReference type="Pfam" id="PF02347">
    <property type="entry name" value="GDC-P"/>
    <property type="match status" value="1"/>
</dbReference>
<dbReference type="STRING" id="1314781.A0A165BLZ7"/>
<feature type="domain" description="Glycine cleavage system P-protein N-terminal" evidence="1">
    <location>
        <begin position="64"/>
        <end position="118"/>
    </location>
</feature>
<dbReference type="OrthoDB" id="6537869at2759"/>
<gene>
    <name evidence="2" type="ORF">EXIGLDRAFT_780400</name>
</gene>
<reference evidence="2 3" key="1">
    <citation type="journal article" date="2016" name="Mol. Biol. Evol.">
        <title>Comparative Genomics of Early-Diverging Mushroom-Forming Fungi Provides Insights into the Origins of Lignocellulose Decay Capabilities.</title>
        <authorList>
            <person name="Nagy L.G."/>
            <person name="Riley R."/>
            <person name="Tritt A."/>
            <person name="Adam C."/>
            <person name="Daum C."/>
            <person name="Floudas D."/>
            <person name="Sun H."/>
            <person name="Yadav J.S."/>
            <person name="Pangilinan J."/>
            <person name="Larsson K.H."/>
            <person name="Matsuura K."/>
            <person name="Barry K."/>
            <person name="Labutti K."/>
            <person name="Kuo R."/>
            <person name="Ohm R.A."/>
            <person name="Bhattacharya S.S."/>
            <person name="Shirouzu T."/>
            <person name="Yoshinaga Y."/>
            <person name="Martin F.M."/>
            <person name="Grigoriev I.V."/>
            <person name="Hibbett D.S."/>
        </authorList>
    </citation>
    <scope>NUCLEOTIDE SEQUENCE [LARGE SCALE GENOMIC DNA]</scope>
    <source>
        <strain evidence="2 3">HHB12029</strain>
    </source>
</reference>
<evidence type="ECO:0000313" key="2">
    <source>
        <dbReference type="EMBL" id="KZV80882.1"/>
    </source>
</evidence>
<dbReference type="AlphaFoldDB" id="A0A165BLZ7"/>
<dbReference type="EMBL" id="KV426438">
    <property type="protein sequence ID" value="KZV80882.1"/>
    <property type="molecule type" value="Genomic_DNA"/>
</dbReference>
<feature type="non-terminal residue" evidence="2">
    <location>
        <position position="120"/>
    </location>
</feature>
<keyword evidence="3" id="KW-1185">Reference proteome</keyword>
<accession>A0A165BLZ7</accession>
<evidence type="ECO:0000259" key="1">
    <source>
        <dbReference type="Pfam" id="PF02347"/>
    </source>
</evidence>
<dbReference type="InterPro" id="IPR049315">
    <property type="entry name" value="GDC-P_N"/>
</dbReference>
<organism evidence="2 3">
    <name type="scientific">Exidia glandulosa HHB12029</name>
    <dbReference type="NCBI Taxonomy" id="1314781"/>
    <lineage>
        <taxon>Eukaryota</taxon>
        <taxon>Fungi</taxon>
        <taxon>Dikarya</taxon>
        <taxon>Basidiomycota</taxon>
        <taxon>Agaricomycotina</taxon>
        <taxon>Agaricomycetes</taxon>
        <taxon>Auriculariales</taxon>
        <taxon>Exidiaceae</taxon>
        <taxon>Exidia</taxon>
    </lineage>
</organism>
<sequence length="120" mass="12847">MRCARPLAVVANARRSSPPSLLRLSLASLGRAQCLGQSGRPRRTLSTAADYSHAVFAPLDTFADRHIGPDAGETAKMLERLGYDSMDAFVDDTVPKHIRVAATTVSNDSIPPLTESELLG</sequence>
<protein>
    <recommendedName>
        <fullName evidence="1">Glycine cleavage system P-protein N-terminal domain-containing protein</fullName>
    </recommendedName>
</protein>
<dbReference type="Proteomes" id="UP000077266">
    <property type="component" value="Unassembled WGS sequence"/>
</dbReference>
<evidence type="ECO:0000313" key="3">
    <source>
        <dbReference type="Proteomes" id="UP000077266"/>
    </source>
</evidence>
<dbReference type="InParanoid" id="A0A165BLZ7"/>
<name>A0A165BLZ7_EXIGL</name>